<dbReference type="InterPro" id="IPR001466">
    <property type="entry name" value="Beta-lactam-related"/>
</dbReference>
<dbReference type="Pfam" id="PF00144">
    <property type="entry name" value="Beta-lactamase"/>
    <property type="match status" value="1"/>
</dbReference>
<dbReference type="PANTHER" id="PTHR43283:SF3">
    <property type="entry name" value="BETA-LACTAMASE FAMILY PROTEIN (AFU_ORTHOLOGUE AFUA_5G07500)"/>
    <property type="match status" value="1"/>
</dbReference>
<organism evidence="2 3">
    <name type="scientific">Catenuloplanes niger</name>
    <dbReference type="NCBI Taxonomy" id="587534"/>
    <lineage>
        <taxon>Bacteria</taxon>
        <taxon>Bacillati</taxon>
        <taxon>Actinomycetota</taxon>
        <taxon>Actinomycetes</taxon>
        <taxon>Micromonosporales</taxon>
        <taxon>Micromonosporaceae</taxon>
        <taxon>Catenuloplanes</taxon>
    </lineage>
</organism>
<keyword evidence="3" id="KW-1185">Reference proteome</keyword>
<feature type="domain" description="Beta-lactamase-related" evidence="1">
    <location>
        <begin position="18"/>
        <end position="323"/>
    </location>
</feature>
<comment type="caution">
    <text evidence="2">The sequence shown here is derived from an EMBL/GenBank/DDBJ whole genome shotgun (WGS) entry which is preliminary data.</text>
</comment>
<accession>A0AAE3ZVZ6</accession>
<dbReference type="Proteomes" id="UP001183629">
    <property type="component" value="Unassembled WGS sequence"/>
</dbReference>
<evidence type="ECO:0000259" key="1">
    <source>
        <dbReference type="Pfam" id="PF00144"/>
    </source>
</evidence>
<proteinExistence type="predicted"/>
<gene>
    <name evidence="2" type="ORF">J2S44_006449</name>
</gene>
<evidence type="ECO:0000313" key="2">
    <source>
        <dbReference type="EMBL" id="MDR7326199.1"/>
    </source>
</evidence>
<reference evidence="2 3" key="1">
    <citation type="submission" date="2023-07" db="EMBL/GenBank/DDBJ databases">
        <title>Sequencing the genomes of 1000 actinobacteria strains.</title>
        <authorList>
            <person name="Klenk H.-P."/>
        </authorList>
    </citation>
    <scope>NUCLEOTIDE SEQUENCE [LARGE SCALE GENOMIC DNA]</scope>
    <source>
        <strain evidence="2 3">DSM 44711</strain>
    </source>
</reference>
<evidence type="ECO:0000313" key="3">
    <source>
        <dbReference type="Proteomes" id="UP001183629"/>
    </source>
</evidence>
<dbReference type="InterPro" id="IPR050789">
    <property type="entry name" value="Diverse_Enzym_Activities"/>
</dbReference>
<dbReference type="AlphaFoldDB" id="A0AAE3ZVZ6"/>
<dbReference type="RefSeq" id="WP_310421524.1">
    <property type="nucleotide sequence ID" value="NZ_JAVDYC010000001.1"/>
</dbReference>
<dbReference type="InterPro" id="IPR012338">
    <property type="entry name" value="Beta-lactam/transpept-like"/>
</dbReference>
<dbReference type="PANTHER" id="PTHR43283">
    <property type="entry name" value="BETA-LACTAMASE-RELATED"/>
    <property type="match status" value="1"/>
</dbReference>
<name>A0AAE3ZVZ6_9ACTN</name>
<dbReference type="SUPFAM" id="SSF56601">
    <property type="entry name" value="beta-lactamase/transpeptidase-like"/>
    <property type="match status" value="1"/>
</dbReference>
<protein>
    <submittedName>
        <fullName evidence="2">CubicO group peptidase (Beta-lactamase class C family)</fullName>
    </submittedName>
</protein>
<dbReference type="EMBL" id="JAVDYC010000001">
    <property type="protein sequence ID" value="MDR7326199.1"/>
    <property type="molecule type" value="Genomic_DNA"/>
</dbReference>
<sequence>MSLDVIRSSLPALLARFTVPGAVLAVSTGGERFALAHGVLNTRTGVEATTDSLFQVGSITKVWTTTLVMQLAGEGLLELDAPVRTYLPSFRLGSDEAAATVTIRHLLCHTGGFEGDLFTDTGRGDDCVARFVDTLGDTPQLFPPGTMLSYNNAGFAVLGRIVEVLRGRPFDVCLRESIATPLGITELATDPYEAILHRTAVGHIAPSRGAPLAPATVWSLPRSNAPAGSMLAMSAGDLLTFARMHMSGGDGLLSPDGVKAMQQRAADRPAPGLPGSGWGLGWEIMNDTGTVIGHDGGTIGQAAFLRVIPDRDVAVALLTNGGDAASLYHAVVPPLIEELTGITLPPPAQVPTPTPAPTAPSDATRYLGTYSSRVADLTVTQDPAGRLWLHDAPKGIFTELGPPAPPQELVRLTGDTMIVRTHPATAHPVYAFIGDDGHGHALFLHGGRATRRTPHHH</sequence>
<dbReference type="Gene3D" id="3.40.710.10">
    <property type="entry name" value="DD-peptidase/beta-lactamase superfamily"/>
    <property type="match status" value="1"/>
</dbReference>